<feature type="region of interest" description="Disordered" evidence="1">
    <location>
        <begin position="495"/>
        <end position="521"/>
    </location>
</feature>
<feature type="compositionally biased region" description="Polar residues" evidence="1">
    <location>
        <begin position="508"/>
        <end position="521"/>
    </location>
</feature>
<dbReference type="InterPro" id="IPR049521">
    <property type="entry name" value="CIROZ_b"/>
</dbReference>
<dbReference type="PANTHER" id="PTHR38653:SF1">
    <property type="entry name" value="GENE 572-RELATED"/>
    <property type="match status" value="1"/>
</dbReference>
<evidence type="ECO:0000256" key="1">
    <source>
        <dbReference type="SAM" id="MobiDB-lite"/>
    </source>
</evidence>
<feature type="compositionally biased region" description="Basic and acidic residues" evidence="1">
    <location>
        <begin position="579"/>
        <end position="592"/>
    </location>
</feature>
<proteinExistence type="predicted"/>
<gene>
    <name evidence="4" type="primary">CUNH1orf127</name>
</gene>
<name>A0A6P5JLV1_PHACI</name>
<evidence type="ECO:0000313" key="4">
    <source>
        <dbReference type="RefSeq" id="XP_020835267.1"/>
    </source>
</evidence>
<feature type="region of interest" description="Disordered" evidence="1">
    <location>
        <begin position="557"/>
        <end position="596"/>
    </location>
</feature>
<dbReference type="InterPro" id="IPR027956">
    <property type="entry name" value="CIROZ"/>
</dbReference>
<dbReference type="Proteomes" id="UP000515140">
    <property type="component" value="Unplaced"/>
</dbReference>
<keyword evidence="3" id="KW-1185">Reference proteome</keyword>
<organism evidence="3 4">
    <name type="scientific">Phascolarctos cinereus</name>
    <name type="common">Koala</name>
    <dbReference type="NCBI Taxonomy" id="38626"/>
    <lineage>
        <taxon>Eukaryota</taxon>
        <taxon>Metazoa</taxon>
        <taxon>Chordata</taxon>
        <taxon>Craniata</taxon>
        <taxon>Vertebrata</taxon>
        <taxon>Euteleostomi</taxon>
        <taxon>Mammalia</taxon>
        <taxon>Metatheria</taxon>
        <taxon>Diprotodontia</taxon>
        <taxon>Phascolarctidae</taxon>
        <taxon>Phascolarctos</taxon>
    </lineage>
</organism>
<dbReference type="CTD" id="148345"/>
<dbReference type="AlphaFoldDB" id="A0A6P5JLV1"/>
<dbReference type="GeneID" id="110203126"/>
<dbReference type="RefSeq" id="XP_020835267.1">
    <property type="nucleotide sequence ID" value="XM_020979608.1"/>
</dbReference>
<sequence length="818" mass="88903">MGEISTDDIECFSDYMALQIPKGHVHGLKQWLGRTLHVPGKGGDCYHFEQDPESDLPKVIQAVSSRGNVLIQVCPPPLLVNWGSVERLNSFLARCGYFLYPDSAGNHIFQARYTACFVQQERANYLLEIRILQEGIKSFGQSDRYILKCPVTTSRLSQESVLCGPDTIQVSRPIPQGSASGQRPWLLSLRGELVASLEDASLLGLYVETNTTTITILGSRQQLLQRKEVMNTSVDFLSLWMVSGYYAYSLEAMCPLVSSQPGPEVLVQIPKQGLGLVKRRSRYTEALTLRDLRVSQSNSFTITENRDFVVVSIPASDVLQSQCQEAQGVTRMQPFYRIDLSLEFAEVTGPIHWTVENFFHCAAFKDQPSSSGVTDPESFSAEVSPSINKHVKAYYVPGTEELKSDLPLPLTTLNTVPSLQPSSPSLPPSIPVGMQLTSSFSLQAAGSPSSEDLQREPLGSFALDSRHHGQAVGTSPMTRLQLSIFSNSLEECSESARSRSPSGLGCLTPSNLTAPSNSSSPILRASTSAIVSFQENQSTGATLTTPLPGLWLHSLASNHDKRTPSGIPMTVPPNGGSSESEKPPEATEKIPKDTSQAVVPELSAADQRGQALLQMSSTLAAGWDDSPRRHPGPRETTALLSKNFSGSIIHLLLSFTTSSSKKKQELIMKPQAVSVGIGGDSIISSVPGAVMNQQGIKDPTSEGTAWLPTSVMFWDDSTPPSVTPGANSQAFQQTLPAPTGQIFSLPALPQLVSFGSTKYLRSPVHLLKAFITQTDGLREMRPGQDLAELPEHSNQLRRLMRGSRTKTDVNPPEGEWLD</sequence>
<accession>A0A6P5JLV1</accession>
<protein>
    <submittedName>
        <fullName evidence="4">Uncharacterized protein C1orf127 homolog</fullName>
    </submittedName>
</protein>
<feature type="domain" description="CIROZ beta" evidence="2">
    <location>
        <begin position="258"/>
        <end position="361"/>
    </location>
</feature>
<dbReference type="Pfam" id="PF15094">
    <property type="entry name" value="DUF4556"/>
    <property type="match status" value="1"/>
</dbReference>
<dbReference type="PANTHER" id="PTHR38653">
    <property type="entry name" value="GENE 572-RELATED"/>
    <property type="match status" value="1"/>
</dbReference>
<dbReference type="InParanoid" id="A0A6P5JLV1"/>
<dbReference type="KEGG" id="pcw:110203126"/>
<evidence type="ECO:0000259" key="2">
    <source>
        <dbReference type="Pfam" id="PF15094"/>
    </source>
</evidence>
<reference evidence="4" key="1">
    <citation type="submission" date="2025-08" db="UniProtKB">
        <authorList>
            <consortium name="RefSeq"/>
        </authorList>
    </citation>
    <scope>IDENTIFICATION</scope>
    <source>
        <tissue evidence="4">Spleen</tissue>
    </source>
</reference>
<feature type="region of interest" description="Disordered" evidence="1">
    <location>
        <begin position="799"/>
        <end position="818"/>
    </location>
</feature>
<evidence type="ECO:0000313" key="3">
    <source>
        <dbReference type="Proteomes" id="UP000515140"/>
    </source>
</evidence>